<dbReference type="Gramene" id="ERM94296">
    <property type="protein sequence ID" value="ERM94296"/>
    <property type="gene ID" value="AMTR_s00010p00233080"/>
</dbReference>
<reference evidence="4" key="1">
    <citation type="journal article" date="2013" name="Science">
        <title>The Amborella genome and the evolution of flowering plants.</title>
        <authorList>
            <consortium name="Amborella Genome Project"/>
        </authorList>
    </citation>
    <scope>NUCLEOTIDE SEQUENCE [LARGE SCALE GENOMIC DNA]</scope>
</reference>
<feature type="domain" description="Myb/SANT-like" evidence="2">
    <location>
        <begin position="21"/>
        <end position="113"/>
    </location>
</feature>
<feature type="compositionally biased region" description="Low complexity" evidence="1">
    <location>
        <begin position="178"/>
        <end position="190"/>
    </location>
</feature>
<organism evidence="3 4">
    <name type="scientific">Amborella trichopoda</name>
    <dbReference type="NCBI Taxonomy" id="13333"/>
    <lineage>
        <taxon>Eukaryota</taxon>
        <taxon>Viridiplantae</taxon>
        <taxon>Streptophyta</taxon>
        <taxon>Embryophyta</taxon>
        <taxon>Tracheophyta</taxon>
        <taxon>Spermatophyta</taxon>
        <taxon>Magnoliopsida</taxon>
        <taxon>Amborellales</taxon>
        <taxon>Amborellaceae</taxon>
        <taxon>Amborella</taxon>
    </lineage>
</organism>
<name>W1NFP2_AMBTC</name>
<dbReference type="AlphaFoldDB" id="W1NFP2"/>
<dbReference type="EMBL" id="KI397513">
    <property type="protein sequence ID" value="ERM94296.1"/>
    <property type="molecule type" value="Genomic_DNA"/>
</dbReference>
<dbReference type="InterPro" id="IPR024752">
    <property type="entry name" value="Myb/SANT-like_dom"/>
</dbReference>
<gene>
    <name evidence="3" type="ORF">AMTR_s00010p00233080</name>
</gene>
<feature type="region of interest" description="Disordered" evidence="1">
    <location>
        <begin position="147"/>
        <end position="215"/>
    </location>
</feature>
<dbReference type="PANTHER" id="PTHR46929">
    <property type="entry name" value="EXPRESSED PROTEIN"/>
    <property type="match status" value="1"/>
</dbReference>
<keyword evidence="4" id="KW-1185">Reference proteome</keyword>
<dbReference type="OMA" id="SIWECHI"/>
<evidence type="ECO:0000259" key="2">
    <source>
        <dbReference type="Pfam" id="PF12776"/>
    </source>
</evidence>
<evidence type="ECO:0000313" key="3">
    <source>
        <dbReference type="EMBL" id="ERM94296.1"/>
    </source>
</evidence>
<protein>
    <recommendedName>
        <fullName evidence="2">Myb/SANT-like domain-containing protein</fullName>
    </recommendedName>
</protein>
<sequence length="312" mass="35367">MDPHTSSSTANDNIDGKRNLQWTQSEEDCFIYLMEKETKTARNGGGFKKGAWGRMVEAMRAKYGPINTETRLKSKHKFFRTMYRDIKKLMAVSGFRWDGTRRIVIAEVAVWNDFIAENEWANKYHNKTLPDYSLLCKIYEGGTTDGTPKLIGGGIRNEPERPNTAFSDDPPLEVQYESSSSSRDGLVSSGSKRRRSHTPIRKYRQSKQPSLAESMTKAMTEMAQSIKMLACDIAGRSSTRPVIAPVGDGPSKARRDAFKIVEGMWKAGEVSDEVLLTATTIFQDSTKAEMLLNLEDRRIQRAYLDREMKRLQ</sequence>
<feature type="compositionally biased region" description="Basic residues" evidence="1">
    <location>
        <begin position="191"/>
        <end position="205"/>
    </location>
</feature>
<proteinExistence type="predicted"/>
<dbReference type="Proteomes" id="UP000017836">
    <property type="component" value="Unassembled WGS sequence"/>
</dbReference>
<dbReference type="HOGENOM" id="CLU_095115_0_0_1"/>
<dbReference type="PANTHER" id="PTHR46929:SF33">
    <property type="entry name" value="L10-INTERACTING MYB DOMAIN-CONTAINING PROTEIN-LIKE ISOFORM X1"/>
    <property type="match status" value="1"/>
</dbReference>
<evidence type="ECO:0000256" key="1">
    <source>
        <dbReference type="SAM" id="MobiDB-lite"/>
    </source>
</evidence>
<evidence type="ECO:0000313" key="4">
    <source>
        <dbReference type="Proteomes" id="UP000017836"/>
    </source>
</evidence>
<accession>W1NFP2</accession>
<dbReference type="Pfam" id="PF12776">
    <property type="entry name" value="Myb_DNA-bind_3"/>
    <property type="match status" value="1"/>
</dbReference>